<dbReference type="Proteomes" id="UP000617628">
    <property type="component" value="Unassembled WGS sequence"/>
</dbReference>
<gene>
    <name evidence="8" type="ORF">JIN87_12820</name>
</gene>
<feature type="signal peptide" evidence="5">
    <location>
        <begin position="1"/>
        <end position="27"/>
    </location>
</feature>
<evidence type="ECO:0000256" key="4">
    <source>
        <dbReference type="ARBA" id="ARBA00023136"/>
    </source>
</evidence>
<dbReference type="PANTHER" id="PTHR12815:SF18">
    <property type="entry name" value="SORTING AND ASSEMBLY MACHINERY COMPONENT 50 HOMOLOG"/>
    <property type="match status" value="1"/>
</dbReference>
<dbReference type="InterPro" id="IPR039910">
    <property type="entry name" value="D15-like"/>
</dbReference>
<evidence type="ECO:0000313" key="9">
    <source>
        <dbReference type="Proteomes" id="UP000617628"/>
    </source>
</evidence>
<organism evidence="8 9">
    <name type="scientific">Pelagicoccus mobilis</name>
    <dbReference type="NCBI Taxonomy" id="415221"/>
    <lineage>
        <taxon>Bacteria</taxon>
        <taxon>Pseudomonadati</taxon>
        <taxon>Verrucomicrobiota</taxon>
        <taxon>Opitutia</taxon>
        <taxon>Puniceicoccales</taxon>
        <taxon>Pelagicoccaceae</taxon>
        <taxon>Pelagicoccus</taxon>
    </lineage>
</organism>
<accession>A0A934RWR4</accession>
<keyword evidence="2" id="KW-1134">Transmembrane beta strand</keyword>
<evidence type="ECO:0000259" key="6">
    <source>
        <dbReference type="Pfam" id="PF01103"/>
    </source>
</evidence>
<keyword evidence="3" id="KW-0812">Transmembrane</keyword>
<dbReference type="Pfam" id="PF01103">
    <property type="entry name" value="Omp85"/>
    <property type="match status" value="1"/>
</dbReference>
<feature type="domain" description="Bacterial surface antigen (D15)" evidence="6">
    <location>
        <begin position="397"/>
        <end position="696"/>
    </location>
</feature>
<reference evidence="8" key="1">
    <citation type="submission" date="2021-01" db="EMBL/GenBank/DDBJ databases">
        <title>Modified the classification status of verrucomicrobia.</title>
        <authorList>
            <person name="Feng X."/>
        </authorList>
    </citation>
    <scope>NUCLEOTIDE SEQUENCE</scope>
    <source>
        <strain evidence="8">KCTC 13126</strain>
    </source>
</reference>
<dbReference type="AlphaFoldDB" id="A0A934RWR4"/>
<evidence type="ECO:0000256" key="1">
    <source>
        <dbReference type="ARBA" id="ARBA00004370"/>
    </source>
</evidence>
<keyword evidence="5" id="KW-0732">Signal</keyword>
<dbReference type="InterPro" id="IPR010827">
    <property type="entry name" value="BamA/TamA_POTRA"/>
</dbReference>
<keyword evidence="9" id="KW-1185">Reference proteome</keyword>
<proteinExistence type="predicted"/>
<dbReference type="RefSeq" id="WP_200355967.1">
    <property type="nucleotide sequence ID" value="NZ_JAENIL010000022.1"/>
</dbReference>
<evidence type="ECO:0000259" key="7">
    <source>
        <dbReference type="Pfam" id="PF07244"/>
    </source>
</evidence>
<dbReference type="InterPro" id="IPR000184">
    <property type="entry name" value="Bac_surfAg_D15"/>
</dbReference>
<dbReference type="GO" id="GO:0019867">
    <property type="term" value="C:outer membrane"/>
    <property type="evidence" value="ECO:0007669"/>
    <property type="project" value="InterPro"/>
</dbReference>
<name>A0A934RWR4_9BACT</name>
<evidence type="ECO:0000313" key="8">
    <source>
        <dbReference type="EMBL" id="MBK1877753.1"/>
    </source>
</evidence>
<feature type="domain" description="POTRA" evidence="7">
    <location>
        <begin position="128"/>
        <end position="214"/>
    </location>
</feature>
<evidence type="ECO:0000256" key="2">
    <source>
        <dbReference type="ARBA" id="ARBA00022452"/>
    </source>
</evidence>
<dbReference type="Pfam" id="PF07244">
    <property type="entry name" value="POTRA"/>
    <property type="match status" value="1"/>
</dbReference>
<dbReference type="Gene3D" id="3.10.20.310">
    <property type="entry name" value="membrane protein fhac"/>
    <property type="match status" value="2"/>
</dbReference>
<dbReference type="EMBL" id="JAENIL010000022">
    <property type="protein sequence ID" value="MBK1877753.1"/>
    <property type="molecule type" value="Genomic_DNA"/>
</dbReference>
<evidence type="ECO:0000256" key="5">
    <source>
        <dbReference type="SAM" id="SignalP"/>
    </source>
</evidence>
<dbReference type="Gene3D" id="2.40.160.50">
    <property type="entry name" value="membrane protein fhac: a member of the omp85/tpsb transporter family"/>
    <property type="match status" value="1"/>
</dbReference>
<sequence>MKARRSGLFTLWTLLLLLSFSSATSLAKSAKVKVSGFGLFGNAELKSALRLIEFGESTIEAQKTEDGAFLLLTRLTQNGYLDAQIEGTLETEDGKAQTVTWSIPFESQIDENSNVVKLHYKIIPGTLYYYNSVSIEGLETIDTEEAKTYIIPDRSLYSRKKDRAYSENILSNHRKQLTAGLSALGRTDAKVTAKSVEIDKTSGAVDVQLSVNEGPLYKVVAAKVRHLEEDTAHDSQLEIEDVIYNRTWVEDQAKLIRNESYHLGYPDAKVASRISKVIPTEDTVSVYLLFEVERGPKIQLSKVEHQGADDTHHPLLNRKAKLDTGVPLDITKTEAARRRLSRIGIFERIDLSYEEDGPGQRKAVYQYQPSRRTQAQLLLGYGSYERFRGGVLAKRENIFGRAHSLSLSAIKSIKSTSGNVDYTIPDLIGESITGSLEFNILEREELFFDRKERGLSIGLFKSMSDLSLDVGLDYALDKKESSDPQFNDSIEFKEADIGSISLRASHTKLDNILYPKSGYAINGAIRYANDALGGETEFRRPEFSAAYHKRFGDRWIFHIGLQGGLLSIPDDNQEVLPDNEYFLVGGENSVRGYQRGEAVPIDKNGDPIIQVESFALLNAELEYPLFDGINLVIFADAARVWESSDNSDLYEDFSSVGLGFRYNTIVGPVRLEYGHNIDPRPIDPDGTLHFSIGFPF</sequence>
<comment type="caution">
    <text evidence="8">The sequence shown here is derived from an EMBL/GenBank/DDBJ whole genome shotgun (WGS) entry which is preliminary data.</text>
</comment>
<comment type="subcellular location">
    <subcellularLocation>
        <location evidence="1">Membrane</location>
    </subcellularLocation>
</comment>
<evidence type="ECO:0000256" key="3">
    <source>
        <dbReference type="ARBA" id="ARBA00022692"/>
    </source>
</evidence>
<feature type="chain" id="PRO_5037438739" evidence="5">
    <location>
        <begin position="28"/>
        <end position="696"/>
    </location>
</feature>
<protein>
    <submittedName>
        <fullName evidence="8">BamA/TamA family outer membrane protein</fullName>
    </submittedName>
</protein>
<keyword evidence="4" id="KW-0472">Membrane</keyword>
<dbReference type="PANTHER" id="PTHR12815">
    <property type="entry name" value="SORTING AND ASSEMBLY MACHINERY SAMM50 PROTEIN FAMILY MEMBER"/>
    <property type="match status" value="1"/>
</dbReference>